<dbReference type="RefSeq" id="WP_349637789.1">
    <property type="nucleotide sequence ID" value="NZ_CP090958.1"/>
</dbReference>
<gene>
    <name evidence="2" type="ORF">LWF01_12955</name>
</gene>
<organism evidence="2 3">
    <name type="scientific">Saxibacter everestensis</name>
    <dbReference type="NCBI Taxonomy" id="2909229"/>
    <lineage>
        <taxon>Bacteria</taxon>
        <taxon>Bacillati</taxon>
        <taxon>Actinomycetota</taxon>
        <taxon>Actinomycetes</taxon>
        <taxon>Micrococcales</taxon>
        <taxon>Brevibacteriaceae</taxon>
        <taxon>Saxibacter</taxon>
    </lineage>
</organism>
<proteinExistence type="predicted"/>
<evidence type="ECO:0000259" key="1">
    <source>
        <dbReference type="Pfam" id="PF13468"/>
    </source>
</evidence>
<protein>
    <submittedName>
        <fullName evidence="2">VOC family protein</fullName>
    </submittedName>
</protein>
<keyword evidence="3" id="KW-1185">Reference proteome</keyword>
<sequence>MRLDHVSYASESDGYVATAQRLSEALSVEPLDGGVHPRFGTRNLILPLSGGNYVEVVEALEHPAAQKTPFGQAVRTRSEAGGGWMGWVVSVNDLSAVEERLGRAAVPGNRTPPGCEELKWKQIGVKGLLADPQLPFFISWISADDKHPSASATTDVRIAGLQIAGDPLRVTDWLGEPVDKPLEEINVDWSAPRGTPGLMSVTFATPAGNVTI</sequence>
<accession>A0ABY8QPZ3</accession>
<reference evidence="2 3" key="1">
    <citation type="submission" date="2023-05" db="EMBL/GenBank/DDBJ databases">
        <title>Lithophilousrod everest ZFBP1038 complete genpme.</title>
        <authorList>
            <person name="Tian M."/>
        </authorList>
    </citation>
    <scope>NUCLEOTIDE SEQUENCE [LARGE SCALE GENOMIC DNA]</scope>
    <source>
        <strain evidence="2 3">ZFBP1038</strain>
    </source>
</reference>
<evidence type="ECO:0000313" key="3">
    <source>
        <dbReference type="Proteomes" id="UP001209083"/>
    </source>
</evidence>
<evidence type="ECO:0000313" key="2">
    <source>
        <dbReference type="EMBL" id="WGW11007.1"/>
    </source>
</evidence>
<dbReference type="InterPro" id="IPR025870">
    <property type="entry name" value="Glyoxalase-like_dom"/>
</dbReference>
<dbReference type="Pfam" id="PF13468">
    <property type="entry name" value="Glyoxalase_3"/>
    <property type="match status" value="1"/>
</dbReference>
<feature type="domain" description="Glyoxalase-like" evidence="1">
    <location>
        <begin position="3"/>
        <end position="171"/>
    </location>
</feature>
<dbReference type="Gene3D" id="3.10.180.10">
    <property type="entry name" value="2,3-Dihydroxybiphenyl 1,2-Dioxygenase, domain 1"/>
    <property type="match status" value="1"/>
</dbReference>
<dbReference type="EMBL" id="CP090958">
    <property type="protein sequence ID" value="WGW11007.1"/>
    <property type="molecule type" value="Genomic_DNA"/>
</dbReference>
<dbReference type="Proteomes" id="UP001209083">
    <property type="component" value="Chromosome"/>
</dbReference>
<dbReference type="InterPro" id="IPR029068">
    <property type="entry name" value="Glyas_Bleomycin-R_OHBP_Dase"/>
</dbReference>
<name>A0ABY8QPZ3_9MICO</name>